<feature type="signal peptide" evidence="13">
    <location>
        <begin position="1"/>
        <end position="24"/>
    </location>
</feature>
<protein>
    <recommendedName>
        <fullName evidence="3">endo-polygalacturonase</fullName>
        <ecNumber evidence="3">3.2.1.15</ecNumber>
    </recommendedName>
</protein>
<dbReference type="GO" id="GO:0004650">
    <property type="term" value="F:polygalacturonase activity"/>
    <property type="evidence" value="ECO:0007669"/>
    <property type="project" value="UniProtKB-EC"/>
</dbReference>
<evidence type="ECO:0000313" key="14">
    <source>
        <dbReference type="EMBL" id="KAK9945020.1"/>
    </source>
</evidence>
<keyword evidence="15" id="KW-1185">Reference proteome</keyword>
<dbReference type="GO" id="GO:0009830">
    <property type="term" value="P:cell wall modification involved in abscission"/>
    <property type="evidence" value="ECO:0007669"/>
    <property type="project" value="UniProtKB-ARBA"/>
</dbReference>
<comment type="similarity">
    <text evidence="2 12">Belongs to the glycosyl hydrolase 28 family.</text>
</comment>
<evidence type="ECO:0000256" key="4">
    <source>
        <dbReference type="ARBA" id="ARBA00022512"/>
    </source>
</evidence>
<dbReference type="EC" id="3.2.1.15" evidence="3"/>
<evidence type="ECO:0000256" key="3">
    <source>
        <dbReference type="ARBA" id="ARBA00012736"/>
    </source>
</evidence>
<dbReference type="PROSITE" id="PS51257">
    <property type="entry name" value="PROKAR_LIPOPROTEIN"/>
    <property type="match status" value="1"/>
</dbReference>
<keyword evidence="9" id="KW-0961">Cell wall biogenesis/degradation</keyword>
<dbReference type="GO" id="GO:0005975">
    <property type="term" value="P:carbohydrate metabolic process"/>
    <property type="evidence" value="ECO:0007669"/>
    <property type="project" value="InterPro"/>
</dbReference>
<comment type="subcellular location">
    <subcellularLocation>
        <location evidence="1">Secreted</location>
        <location evidence="1">Cell wall</location>
    </subcellularLocation>
</comment>
<dbReference type="SUPFAM" id="SSF51126">
    <property type="entry name" value="Pectin lyase-like"/>
    <property type="match status" value="1"/>
</dbReference>
<evidence type="ECO:0000256" key="11">
    <source>
        <dbReference type="PROSITE-ProRule" id="PRU10052"/>
    </source>
</evidence>
<dbReference type="InterPro" id="IPR006626">
    <property type="entry name" value="PbH1"/>
</dbReference>
<dbReference type="AlphaFoldDB" id="A0AAW1Y7C8"/>
<dbReference type="GO" id="GO:0009901">
    <property type="term" value="P:anther dehiscence"/>
    <property type="evidence" value="ECO:0007669"/>
    <property type="project" value="UniProtKB-ARBA"/>
</dbReference>
<name>A0AAW1Y7C8_RUBAR</name>
<evidence type="ECO:0000313" key="15">
    <source>
        <dbReference type="Proteomes" id="UP001457282"/>
    </source>
</evidence>
<organism evidence="14 15">
    <name type="scientific">Rubus argutus</name>
    <name type="common">Southern blackberry</name>
    <dbReference type="NCBI Taxonomy" id="59490"/>
    <lineage>
        <taxon>Eukaryota</taxon>
        <taxon>Viridiplantae</taxon>
        <taxon>Streptophyta</taxon>
        <taxon>Embryophyta</taxon>
        <taxon>Tracheophyta</taxon>
        <taxon>Spermatophyta</taxon>
        <taxon>Magnoliopsida</taxon>
        <taxon>eudicotyledons</taxon>
        <taxon>Gunneridae</taxon>
        <taxon>Pentapetalae</taxon>
        <taxon>rosids</taxon>
        <taxon>fabids</taxon>
        <taxon>Rosales</taxon>
        <taxon>Rosaceae</taxon>
        <taxon>Rosoideae</taxon>
        <taxon>Rosoideae incertae sedis</taxon>
        <taxon>Rubus</taxon>
    </lineage>
</organism>
<dbReference type="Pfam" id="PF00295">
    <property type="entry name" value="Glyco_hydro_28"/>
    <property type="match status" value="1"/>
</dbReference>
<evidence type="ECO:0000256" key="6">
    <source>
        <dbReference type="ARBA" id="ARBA00022729"/>
    </source>
</evidence>
<proteinExistence type="inferred from homology"/>
<dbReference type="InterPro" id="IPR012334">
    <property type="entry name" value="Pectin_lyas_fold"/>
</dbReference>
<evidence type="ECO:0000256" key="7">
    <source>
        <dbReference type="ARBA" id="ARBA00022801"/>
    </source>
</evidence>
<dbReference type="SMART" id="SM00710">
    <property type="entry name" value="PbH1"/>
    <property type="match status" value="5"/>
</dbReference>
<keyword evidence="8 12" id="KW-0326">Glycosidase</keyword>
<keyword evidence="4" id="KW-0134">Cell wall</keyword>
<dbReference type="EMBL" id="JBEDUW010000002">
    <property type="protein sequence ID" value="KAK9945020.1"/>
    <property type="molecule type" value="Genomic_DNA"/>
</dbReference>
<keyword evidence="6 13" id="KW-0732">Signal</keyword>
<dbReference type="Gene3D" id="2.160.20.10">
    <property type="entry name" value="Single-stranded right-handed beta-helix, Pectin lyase-like"/>
    <property type="match status" value="1"/>
</dbReference>
<evidence type="ECO:0000256" key="12">
    <source>
        <dbReference type="RuleBase" id="RU361169"/>
    </source>
</evidence>
<dbReference type="PROSITE" id="PS00502">
    <property type="entry name" value="POLYGALACTURONASE"/>
    <property type="match status" value="1"/>
</dbReference>
<reference evidence="14 15" key="1">
    <citation type="journal article" date="2023" name="G3 (Bethesda)">
        <title>A chromosome-length genome assembly and annotation of blackberry (Rubus argutus, cv. 'Hillquist').</title>
        <authorList>
            <person name="Bruna T."/>
            <person name="Aryal R."/>
            <person name="Dudchenko O."/>
            <person name="Sargent D.J."/>
            <person name="Mead D."/>
            <person name="Buti M."/>
            <person name="Cavallini A."/>
            <person name="Hytonen T."/>
            <person name="Andres J."/>
            <person name="Pham M."/>
            <person name="Weisz D."/>
            <person name="Mascagni F."/>
            <person name="Usai G."/>
            <person name="Natali L."/>
            <person name="Bassil N."/>
            <person name="Fernandez G.E."/>
            <person name="Lomsadze A."/>
            <person name="Armour M."/>
            <person name="Olukolu B."/>
            <person name="Poorten T."/>
            <person name="Britton C."/>
            <person name="Davik J."/>
            <person name="Ashrafi H."/>
            <person name="Aiden E.L."/>
            <person name="Borodovsky M."/>
            <person name="Worthington M."/>
        </authorList>
    </citation>
    <scope>NUCLEOTIDE SEQUENCE [LARGE SCALE GENOMIC DNA]</scope>
    <source>
        <strain evidence="14">PI 553951</strain>
    </source>
</reference>
<comment type="caution">
    <text evidence="14">The sequence shown here is derived from an EMBL/GenBank/DDBJ whole genome shotgun (WGS) entry which is preliminary data.</text>
</comment>
<sequence length="449" mass="48681">MALMRHSFSLCVLLVLSLSTSCYSSSFKESDSLRRSYVDDDDREAIGFYGSGAAHPSYTNIPENPKFSEPINRRTQLFGTSSSVKMVSVDDFGAKGNGAADDTQAFQKAWKAACSSNGAHVLLVPKKKYLVKPITFSGPCKSQLTMQIYGSIEASDDRSVYSKNLHHWIIFDNVRNLLVQGPGTINGNGQIWWQNSCKKKHTMPCGTLAPTAVTFYQCNNLVVKNLKFKDSQQIHVSFEVCTNVQASYLTVTAPETSPNTDGIHIANTQNITISNSIIGTGDDCISIVSGSQNVHASGITCGPGHGISIGSLGEGGPEDRVSKVTVNGAKISRTMNGVRIKTWEGGSGMASNIVFQNIEMNDVTNPIIIDQNYCDKGKCKQQSKAVKVQNVLYQNIRGTSASKYAIAFACSKSIPCQGIVLQNVQLDKRAKCSNVNLAYKGKVSPRCAW</sequence>
<dbReference type="Proteomes" id="UP001457282">
    <property type="component" value="Unassembled WGS sequence"/>
</dbReference>
<evidence type="ECO:0000256" key="2">
    <source>
        <dbReference type="ARBA" id="ARBA00008834"/>
    </source>
</evidence>
<evidence type="ECO:0000256" key="5">
    <source>
        <dbReference type="ARBA" id="ARBA00022525"/>
    </source>
</evidence>
<evidence type="ECO:0000256" key="9">
    <source>
        <dbReference type="ARBA" id="ARBA00023316"/>
    </source>
</evidence>
<keyword evidence="5" id="KW-0964">Secreted</keyword>
<keyword evidence="7 12" id="KW-0378">Hydrolase</keyword>
<dbReference type="InterPro" id="IPR011050">
    <property type="entry name" value="Pectin_lyase_fold/virulence"/>
</dbReference>
<evidence type="ECO:0000256" key="13">
    <source>
        <dbReference type="SAM" id="SignalP"/>
    </source>
</evidence>
<feature type="active site" evidence="11">
    <location>
        <position position="305"/>
    </location>
</feature>
<evidence type="ECO:0000256" key="10">
    <source>
        <dbReference type="ARBA" id="ARBA00034074"/>
    </source>
</evidence>
<evidence type="ECO:0000256" key="1">
    <source>
        <dbReference type="ARBA" id="ARBA00004191"/>
    </source>
</evidence>
<dbReference type="FunFam" id="2.160.20.10:FF:000028">
    <property type="entry name" value="Polygalacturonase QRT2"/>
    <property type="match status" value="1"/>
</dbReference>
<dbReference type="InterPro" id="IPR000743">
    <property type="entry name" value="Glyco_hydro_28"/>
</dbReference>
<evidence type="ECO:0000256" key="8">
    <source>
        <dbReference type="ARBA" id="ARBA00023295"/>
    </source>
</evidence>
<gene>
    <name evidence="14" type="ORF">M0R45_010552</name>
</gene>
<dbReference type="GO" id="GO:0010047">
    <property type="term" value="P:fruit dehiscence"/>
    <property type="evidence" value="ECO:0007669"/>
    <property type="project" value="UniProtKB-ARBA"/>
</dbReference>
<dbReference type="PANTHER" id="PTHR31375">
    <property type="match status" value="1"/>
</dbReference>
<accession>A0AAW1Y7C8</accession>
<feature type="chain" id="PRO_5043777534" description="endo-polygalacturonase" evidence="13">
    <location>
        <begin position="25"/>
        <end position="449"/>
    </location>
</feature>
<comment type="catalytic activity">
    <reaction evidence="10">
        <text>(1,4-alpha-D-galacturonosyl)n+m + H2O = (1,4-alpha-D-galacturonosyl)n + (1,4-alpha-D-galacturonosyl)m.</text>
        <dbReference type="EC" id="3.2.1.15"/>
    </reaction>
</comment>